<evidence type="ECO:0000256" key="1">
    <source>
        <dbReference type="SAM" id="MobiDB-lite"/>
    </source>
</evidence>
<dbReference type="RefSeq" id="WP_131124424.1">
    <property type="nucleotide sequence ID" value="NZ_SIXH01000200.1"/>
</dbReference>
<keyword evidence="3" id="KW-1185">Reference proteome</keyword>
<name>A0A4Q9HRU7_STRKA</name>
<evidence type="ECO:0000313" key="3">
    <source>
        <dbReference type="Proteomes" id="UP000292452"/>
    </source>
</evidence>
<dbReference type="AlphaFoldDB" id="A0A4Q9HRU7"/>
<dbReference type="Proteomes" id="UP000292452">
    <property type="component" value="Unassembled WGS sequence"/>
</dbReference>
<feature type="compositionally biased region" description="Low complexity" evidence="1">
    <location>
        <begin position="1"/>
        <end position="13"/>
    </location>
</feature>
<proteinExistence type="predicted"/>
<protein>
    <submittedName>
        <fullName evidence="2">Uncharacterized protein</fullName>
    </submittedName>
</protein>
<evidence type="ECO:0000313" key="2">
    <source>
        <dbReference type="EMBL" id="TBO57706.1"/>
    </source>
</evidence>
<dbReference type="EMBL" id="SIXH01000200">
    <property type="protein sequence ID" value="TBO57706.1"/>
    <property type="molecule type" value="Genomic_DNA"/>
</dbReference>
<feature type="region of interest" description="Disordered" evidence="1">
    <location>
        <begin position="80"/>
        <end position="102"/>
    </location>
</feature>
<sequence length="102" mass="11226">MGRATTAGFAAGGQPDARDHVTRVAHSGRQLPVSPEISLCMALPLVRIFLQTGQQHAGAFTEEQATEALTRFVHRGLNDRRLPARNARQTVVPNRRHHGARR</sequence>
<comment type="caution">
    <text evidence="2">The sequence shown here is derived from an EMBL/GenBank/DDBJ whole genome shotgun (WGS) entry which is preliminary data.</text>
</comment>
<organism evidence="2 3">
    <name type="scientific">Streptomyces kasugaensis</name>
    <dbReference type="NCBI Taxonomy" id="1946"/>
    <lineage>
        <taxon>Bacteria</taxon>
        <taxon>Bacillati</taxon>
        <taxon>Actinomycetota</taxon>
        <taxon>Actinomycetes</taxon>
        <taxon>Kitasatosporales</taxon>
        <taxon>Streptomycetaceae</taxon>
        <taxon>Streptomyces</taxon>
    </lineage>
</organism>
<gene>
    <name evidence="2" type="ORF">EYS09_21295</name>
</gene>
<reference evidence="2 3" key="1">
    <citation type="submission" date="2019-02" db="EMBL/GenBank/DDBJ databases">
        <title>Draft Genome Sequence of Streptomyces sp. AM-2504, identified by 16S rRNA comparative analysis as a Streptomyces Kasugaensis strain.</title>
        <authorList>
            <person name="Napolioni V."/>
            <person name="Giuliodori A.M."/>
            <person name="Spurio R."/>
            <person name="Fabbretti A."/>
        </authorList>
    </citation>
    <scope>NUCLEOTIDE SEQUENCE [LARGE SCALE GENOMIC DNA]</scope>
    <source>
        <strain evidence="2 3">AM-2504</strain>
    </source>
</reference>
<feature type="region of interest" description="Disordered" evidence="1">
    <location>
        <begin position="1"/>
        <end position="20"/>
    </location>
</feature>
<accession>A0A4Q9HRU7</accession>